<sequence>MRFSANLGFLWAGHPLPTAIRRAAAAGFDAVECHWPYAEDPAAVRAALEETGLPMLGLNTVRGGEGCFGLSALPDREPAARAAIEQAMGYAVAVGAEAVHVMAGFAKGREADGVFRSNLRFACDLAESYGITILIEPLNAHDAPGYFLRDTDQAAEIIEAMDAPNLRLMFDCYHVGRTEGDVIARLEALLPLIGHVQIAAVPDRGAPDHGELDYPKVFAALDRLGWTRPIGAEYRPAGAVEDGLAWMEDAKRAR</sequence>
<dbReference type="PANTHER" id="PTHR43489:SF6">
    <property type="entry name" value="HYDROXYPYRUVATE ISOMERASE-RELATED"/>
    <property type="match status" value="1"/>
</dbReference>
<dbReference type="PIRSF" id="PIRSF006241">
    <property type="entry name" value="HyI"/>
    <property type="match status" value="1"/>
</dbReference>
<feature type="domain" description="Xylose isomerase-like TIM barrel" evidence="3">
    <location>
        <begin position="20"/>
        <end position="249"/>
    </location>
</feature>
<reference evidence="5" key="1">
    <citation type="journal article" date="2019" name="Int. J. Syst. Evol. Microbiol.">
        <title>The Global Catalogue of Microorganisms (GCM) 10K type strain sequencing project: providing services to taxonomists for standard genome sequencing and annotation.</title>
        <authorList>
            <consortium name="The Broad Institute Genomics Platform"/>
            <consortium name="The Broad Institute Genome Sequencing Center for Infectious Disease"/>
            <person name="Wu L."/>
            <person name="Ma J."/>
        </authorList>
    </citation>
    <scope>NUCLEOTIDE SEQUENCE [LARGE SCALE GENOMIC DNA]</scope>
    <source>
        <strain evidence="5">JCM 18015</strain>
    </source>
</reference>
<dbReference type="PANTHER" id="PTHR43489">
    <property type="entry name" value="ISOMERASE"/>
    <property type="match status" value="1"/>
</dbReference>
<dbReference type="SUPFAM" id="SSF51658">
    <property type="entry name" value="Xylose isomerase-like"/>
    <property type="match status" value="1"/>
</dbReference>
<protein>
    <submittedName>
        <fullName evidence="4">Hydroxypyruvate isomerase family protein</fullName>
    </submittedName>
</protein>
<dbReference type="InterPro" id="IPR013022">
    <property type="entry name" value="Xyl_isomerase-like_TIM-brl"/>
</dbReference>
<dbReference type="GO" id="GO:0016853">
    <property type="term" value="F:isomerase activity"/>
    <property type="evidence" value="ECO:0007669"/>
    <property type="project" value="UniProtKB-KW"/>
</dbReference>
<accession>A0ABP9LBD8</accession>
<dbReference type="EMBL" id="BAABHW010000002">
    <property type="protein sequence ID" value="GAA5075039.1"/>
    <property type="molecule type" value="Genomic_DNA"/>
</dbReference>
<comment type="caution">
    <text evidence="4">The sequence shown here is derived from an EMBL/GenBank/DDBJ whole genome shotgun (WGS) entry which is preliminary data.</text>
</comment>
<dbReference type="Proteomes" id="UP001499910">
    <property type="component" value="Unassembled WGS sequence"/>
</dbReference>
<name>A0ABP9LBD8_9RHOB</name>
<dbReference type="Gene3D" id="3.20.20.150">
    <property type="entry name" value="Divalent-metal-dependent TIM barrel enzymes"/>
    <property type="match status" value="1"/>
</dbReference>
<keyword evidence="1 2" id="KW-0413">Isomerase</keyword>
<dbReference type="Pfam" id="PF01261">
    <property type="entry name" value="AP_endonuc_2"/>
    <property type="match status" value="1"/>
</dbReference>
<proteinExistence type="inferred from homology"/>
<evidence type="ECO:0000256" key="2">
    <source>
        <dbReference type="PIRNR" id="PIRNR006241"/>
    </source>
</evidence>
<evidence type="ECO:0000313" key="5">
    <source>
        <dbReference type="Proteomes" id="UP001499910"/>
    </source>
</evidence>
<evidence type="ECO:0000313" key="4">
    <source>
        <dbReference type="EMBL" id="GAA5075039.1"/>
    </source>
</evidence>
<dbReference type="InterPro" id="IPR050417">
    <property type="entry name" value="Sugar_Epim/Isomerase"/>
</dbReference>
<dbReference type="RefSeq" id="WP_259553862.1">
    <property type="nucleotide sequence ID" value="NZ_BAABHW010000002.1"/>
</dbReference>
<evidence type="ECO:0000259" key="3">
    <source>
        <dbReference type="Pfam" id="PF01261"/>
    </source>
</evidence>
<keyword evidence="5" id="KW-1185">Reference proteome</keyword>
<comment type="similarity">
    <text evidence="2">Belongs to the hyi family.</text>
</comment>
<dbReference type="InterPro" id="IPR026040">
    <property type="entry name" value="HyI-like"/>
</dbReference>
<organism evidence="4 5">
    <name type="scientific">[Roseibacterium] beibuensis</name>
    <dbReference type="NCBI Taxonomy" id="1193142"/>
    <lineage>
        <taxon>Bacteria</taxon>
        <taxon>Pseudomonadati</taxon>
        <taxon>Pseudomonadota</taxon>
        <taxon>Alphaproteobacteria</taxon>
        <taxon>Rhodobacterales</taxon>
        <taxon>Roseobacteraceae</taxon>
        <taxon>Roseicyclus</taxon>
    </lineage>
</organism>
<dbReference type="InterPro" id="IPR036237">
    <property type="entry name" value="Xyl_isomerase-like_sf"/>
</dbReference>
<evidence type="ECO:0000256" key="1">
    <source>
        <dbReference type="ARBA" id="ARBA00023235"/>
    </source>
</evidence>
<gene>
    <name evidence="4" type="ORF">GCM10023209_22710</name>
</gene>